<dbReference type="RefSeq" id="WP_118221284.1">
    <property type="nucleotide sequence ID" value="NZ_JADNIJ010000005.1"/>
</dbReference>
<keyword evidence="1" id="KW-0472">Membrane</keyword>
<dbReference type="EMBL" id="QSKV01000003">
    <property type="protein sequence ID" value="RHE93663.1"/>
    <property type="molecule type" value="Genomic_DNA"/>
</dbReference>
<feature type="domain" description="DUF4842" evidence="3">
    <location>
        <begin position="444"/>
        <end position="637"/>
    </location>
</feature>
<organism evidence="4 5">
    <name type="scientific">Bacteroides intestinalis</name>
    <dbReference type="NCBI Taxonomy" id="329854"/>
    <lineage>
        <taxon>Bacteria</taxon>
        <taxon>Pseudomonadati</taxon>
        <taxon>Bacteroidota</taxon>
        <taxon>Bacteroidia</taxon>
        <taxon>Bacteroidales</taxon>
        <taxon>Bacteroidaceae</taxon>
        <taxon>Bacteroides</taxon>
    </lineage>
</organism>
<protein>
    <submittedName>
        <fullName evidence="4">LruC domain-containing protein</fullName>
    </submittedName>
</protein>
<dbReference type="InterPro" id="IPR032295">
    <property type="entry name" value="DUF4842"/>
</dbReference>
<reference evidence="4 5" key="1">
    <citation type="submission" date="2018-08" db="EMBL/GenBank/DDBJ databases">
        <title>A genome reference for cultivated species of the human gut microbiota.</title>
        <authorList>
            <person name="Zou Y."/>
            <person name="Xue W."/>
            <person name="Luo G."/>
        </authorList>
    </citation>
    <scope>NUCLEOTIDE SEQUENCE [LARGE SCALE GENOMIC DNA]</scope>
    <source>
        <strain evidence="4 5">AM27-17</strain>
    </source>
</reference>
<keyword evidence="1" id="KW-0812">Transmembrane</keyword>
<proteinExistence type="predicted"/>
<dbReference type="InterPro" id="IPR031025">
    <property type="entry name" value="LruC_dom"/>
</dbReference>
<keyword evidence="1" id="KW-1133">Transmembrane helix</keyword>
<feature type="domain" description="DUF4114" evidence="2">
    <location>
        <begin position="309"/>
        <end position="377"/>
    </location>
</feature>
<dbReference type="NCBIfam" id="TIGR04456">
    <property type="entry name" value="LruC_dom"/>
    <property type="match status" value="1"/>
</dbReference>
<feature type="transmembrane region" description="Helical" evidence="1">
    <location>
        <begin position="12"/>
        <end position="29"/>
    </location>
</feature>
<accession>A0A414LG96</accession>
<dbReference type="Proteomes" id="UP000285650">
    <property type="component" value="Unassembled WGS sequence"/>
</dbReference>
<evidence type="ECO:0000259" key="3">
    <source>
        <dbReference type="Pfam" id="PF16130"/>
    </source>
</evidence>
<comment type="caution">
    <text evidence="4">The sequence shown here is derived from an EMBL/GenBank/DDBJ whole genome shotgun (WGS) entry which is preliminary data.</text>
</comment>
<evidence type="ECO:0000313" key="5">
    <source>
        <dbReference type="Proteomes" id="UP000285650"/>
    </source>
</evidence>
<dbReference type="InterPro" id="IPR025193">
    <property type="entry name" value="DUF4114"/>
</dbReference>
<evidence type="ECO:0000259" key="2">
    <source>
        <dbReference type="Pfam" id="PF13448"/>
    </source>
</evidence>
<dbReference type="Pfam" id="PF13448">
    <property type="entry name" value="DUF4114"/>
    <property type="match status" value="1"/>
</dbReference>
<evidence type="ECO:0000256" key="1">
    <source>
        <dbReference type="SAM" id="Phobius"/>
    </source>
</evidence>
<gene>
    <name evidence="4" type="ORF">DW712_06245</name>
</gene>
<evidence type="ECO:0000313" key="4">
    <source>
        <dbReference type="EMBL" id="RHE93663.1"/>
    </source>
</evidence>
<name>A0A414LG96_9BACE</name>
<sequence>MTKEIRFRAIRDAFYFLLCNVLVIFVMLGCTRDVYDPNGNGDEETPNSFPFSTTTTIQLNVKYDVPKGYKVLFNVYLENPFMTNDEGQVVLRTDLAPVVIRMTDENGVYNGKETITADHGSDAYIYTSYVGVPGLFKTSLSDNAIHADIKWELTGDTPHTRAGKWTAPEGYGVLGDWADNGRPNYLDTEGELSLSESILNTIKKIIPDDKTCPKEYRQSVDFEVNDPAGRGAEISVRFIGGASSAASAFGYYCYKSDASKKEIRAAKKYIVFPNTFTTGTAKKPIGLKGGECVKLHFIDENGVDRGTEFPNGVKIGWFLLNDSYTYGGSGRKAFYSTTALNGDGRTHTAAFRINDFVVLSFEDWTDQDYNDVQFNIWSNPIEAITPDVPEVKPDEGDKDDESVAYRMTYKGILAFEDNWPNKGDYDLNDVIVKYNSVLSFNTKNEVLSTEDTFTALWSGASFHNGFGYEMNTDRSNVTTTFVENPVADINQGIDKALSKATINVFFNALSVTGDNTKTETYKIKNKLSTPVDHETFGISPYNSFIMVHDNAGDNRCEVHLINNKPTEKADMALFHTGKDLSSPNAGIYYVAAENYPFAINLVDAEEFSTTETQSVDKSYPNFVRWVESNGSECKDWYK</sequence>
<dbReference type="AlphaFoldDB" id="A0A414LG96"/>
<dbReference type="Pfam" id="PF16130">
    <property type="entry name" value="DUF4842"/>
    <property type="match status" value="1"/>
</dbReference>
<dbReference type="PROSITE" id="PS51257">
    <property type="entry name" value="PROKAR_LIPOPROTEIN"/>
    <property type="match status" value="1"/>
</dbReference>